<evidence type="ECO:0000256" key="1">
    <source>
        <dbReference type="SAM" id="SignalP"/>
    </source>
</evidence>
<dbReference type="Pfam" id="PF08450">
    <property type="entry name" value="SGL"/>
    <property type="match status" value="1"/>
</dbReference>
<reference evidence="3" key="1">
    <citation type="submission" date="2022-12" db="EMBL/GenBank/DDBJ databases">
        <title>Paraconexibacter alkalitolerans sp. nov. and Baekduia alba sp. nov., isolated from soil and emended description of the genera Paraconexibacter (Chun et al., 2020) and Baekduia (An et al., 2020).</title>
        <authorList>
            <person name="Vieira S."/>
            <person name="Huber K.J."/>
            <person name="Geppert A."/>
            <person name="Wolf J."/>
            <person name="Neumann-Schaal M."/>
            <person name="Muesken M."/>
            <person name="Overmann J."/>
        </authorList>
    </citation>
    <scope>NUCLEOTIDE SEQUENCE</scope>
    <source>
        <strain evidence="3">AEG42_29</strain>
    </source>
</reference>
<feature type="signal peptide" evidence="1">
    <location>
        <begin position="1"/>
        <end position="34"/>
    </location>
</feature>
<proteinExistence type="predicted"/>
<keyword evidence="1" id="KW-0732">Signal</keyword>
<accession>A0AAU7AZP8</accession>
<evidence type="ECO:0000313" key="3">
    <source>
        <dbReference type="EMBL" id="XAY07226.1"/>
    </source>
</evidence>
<feature type="domain" description="SMP-30/Gluconolactonase/LRE-like region" evidence="2">
    <location>
        <begin position="56"/>
        <end position="267"/>
    </location>
</feature>
<evidence type="ECO:0000259" key="2">
    <source>
        <dbReference type="Pfam" id="PF08450"/>
    </source>
</evidence>
<dbReference type="PANTHER" id="PTHR47572:SF5">
    <property type="entry name" value="BLR2277 PROTEIN"/>
    <property type="match status" value="1"/>
</dbReference>
<dbReference type="InterPro" id="IPR013658">
    <property type="entry name" value="SGL"/>
</dbReference>
<sequence>MPVLTHRPRRRGVALAGVLAGLVGALVAAPSASAVPDCATPLPAVVPVLAGQGSLESVIVDGGGRLFYTDTTAKALMRLDEPGAAPVVVRAGIEAPGGLAFDADGRHLFVGQGDSLAGGLTGNLAPAASLLRVDVDSGQATVFATGLRMANGLVRAADGTLYASTDLGTSLDRIAPDGGLRRDWASVISGNGLAIDRAQRSLFVNQTFVPAQISRIDLADPRRVSTYFRAPADLAAGLDGMAIDPADRLVVAANLTGEVWRIDTDGTGCALGRGLVSTSAVAYGQGARGFSAGRLFAVGFDGKVVEVPGGRLAPQAAPPAAVPGPAVRPIRAPRLTLQPAAARVRGGFVAFVPRLTRGGAKGRRVAATLRIGGRTLRTGRPVRLRVGPGATRLTVRFTVAGDGYQRTIRLLRR</sequence>
<dbReference type="InterPro" id="IPR051262">
    <property type="entry name" value="SMP-30/CGR1_Lactonase"/>
</dbReference>
<dbReference type="SUPFAM" id="SSF63829">
    <property type="entry name" value="Calcium-dependent phosphotriesterase"/>
    <property type="match status" value="1"/>
</dbReference>
<organism evidence="3">
    <name type="scientific">Paraconexibacter sp. AEG42_29</name>
    <dbReference type="NCBI Taxonomy" id="2997339"/>
    <lineage>
        <taxon>Bacteria</taxon>
        <taxon>Bacillati</taxon>
        <taxon>Actinomycetota</taxon>
        <taxon>Thermoleophilia</taxon>
        <taxon>Solirubrobacterales</taxon>
        <taxon>Paraconexibacteraceae</taxon>
        <taxon>Paraconexibacter</taxon>
    </lineage>
</organism>
<dbReference type="InterPro" id="IPR011042">
    <property type="entry name" value="6-blade_b-propeller_TolB-like"/>
</dbReference>
<gene>
    <name evidence="3" type="ORF">DSM112329_04107</name>
</gene>
<protein>
    <recommendedName>
        <fullName evidence="2">SMP-30/Gluconolactonase/LRE-like region domain-containing protein</fullName>
    </recommendedName>
</protein>
<dbReference type="KEGG" id="parq:DSM112329_04107"/>
<name>A0AAU7AZP8_9ACTN</name>
<dbReference type="PANTHER" id="PTHR47572">
    <property type="entry name" value="LIPOPROTEIN-RELATED"/>
    <property type="match status" value="1"/>
</dbReference>
<dbReference type="AlphaFoldDB" id="A0AAU7AZP8"/>
<feature type="chain" id="PRO_5043324591" description="SMP-30/Gluconolactonase/LRE-like region domain-containing protein" evidence="1">
    <location>
        <begin position="35"/>
        <end position="413"/>
    </location>
</feature>
<dbReference type="EMBL" id="CP114014">
    <property type="protein sequence ID" value="XAY07226.1"/>
    <property type="molecule type" value="Genomic_DNA"/>
</dbReference>
<dbReference type="Gene3D" id="2.120.10.30">
    <property type="entry name" value="TolB, C-terminal domain"/>
    <property type="match status" value="1"/>
</dbReference>